<dbReference type="Proteomes" id="UP001652461">
    <property type="component" value="Unassembled WGS sequence"/>
</dbReference>
<sequence>QKELRQWEKYADGEMPKEIFDQLNERIQKNKQAAQIALDAAREAAPDTADEIQDKITRLSDALRALQDDTIPVSLKNQYLKAVIERIDYSRPASIRALQGTTDRRHGGWSTPPFELQVHMRF</sequence>
<dbReference type="EMBL" id="JAOQKC010000012">
    <property type="protein sequence ID" value="MCU6697286.1"/>
    <property type="molecule type" value="Genomic_DNA"/>
</dbReference>
<protein>
    <submittedName>
        <fullName evidence="2">Uncharacterized protein</fullName>
    </submittedName>
</protein>
<evidence type="ECO:0000313" key="2">
    <source>
        <dbReference type="EMBL" id="MCU6697286.1"/>
    </source>
</evidence>
<name>A0ABT2RY86_9FIRM</name>
<accession>A0ABT2RY86</accession>
<proteinExistence type="predicted"/>
<evidence type="ECO:0000313" key="3">
    <source>
        <dbReference type="Proteomes" id="UP001652461"/>
    </source>
</evidence>
<evidence type="ECO:0000256" key="1">
    <source>
        <dbReference type="SAM" id="Coils"/>
    </source>
</evidence>
<keyword evidence="1" id="KW-0175">Coiled coil</keyword>
<feature type="non-terminal residue" evidence="2">
    <location>
        <position position="1"/>
    </location>
</feature>
<keyword evidence="3" id="KW-1185">Reference proteome</keyword>
<reference evidence="2 3" key="1">
    <citation type="journal article" date="2021" name="ISME Commun">
        <title>Automated analysis of genomic sequences facilitates high-throughput and comprehensive description of bacteria.</title>
        <authorList>
            <person name="Hitch T.C.A."/>
        </authorList>
    </citation>
    <scope>NUCLEOTIDE SEQUENCE [LARGE SCALE GENOMIC DNA]</scope>
    <source>
        <strain evidence="2 3">Sanger_04</strain>
    </source>
</reference>
<organism evidence="2 3">
    <name type="scientific">Laedolimicola ammoniilytica</name>
    <dbReference type="NCBI Taxonomy" id="2981771"/>
    <lineage>
        <taxon>Bacteria</taxon>
        <taxon>Bacillati</taxon>
        <taxon>Bacillota</taxon>
        <taxon>Clostridia</taxon>
        <taxon>Lachnospirales</taxon>
        <taxon>Lachnospiraceae</taxon>
        <taxon>Laedolimicola</taxon>
    </lineage>
</organism>
<dbReference type="RefSeq" id="WP_262670792.1">
    <property type="nucleotide sequence ID" value="NZ_JAOQKC010000012.1"/>
</dbReference>
<gene>
    <name evidence="2" type="ORF">OCV63_10295</name>
</gene>
<feature type="coiled-coil region" evidence="1">
    <location>
        <begin position="24"/>
        <end position="69"/>
    </location>
</feature>
<comment type="caution">
    <text evidence="2">The sequence shown here is derived from an EMBL/GenBank/DDBJ whole genome shotgun (WGS) entry which is preliminary data.</text>
</comment>